<keyword evidence="3" id="KW-1185">Reference proteome</keyword>
<evidence type="ECO:0000313" key="3">
    <source>
        <dbReference type="Proteomes" id="UP000271098"/>
    </source>
</evidence>
<reference evidence="2 3" key="2">
    <citation type="submission" date="2018-11" db="EMBL/GenBank/DDBJ databases">
        <authorList>
            <consortium name="Pathogen Informatics"/>
        </authorList>
    </citation>
    <scope>NUCLEOTIDE SEQUENCE [LARGE SCALE GENOMIC DNA]</scope>
</reference>
<name>A0A183ERD8_9BILA</name>
<keyword evidence="1" id="KW-0732">Signal</keyword>
<evidence type="ECO:0000313" key="4">
    <source>
        <dbReference type="WBParaSite" id="GPUH_0002355901-mRNA-1"/>
    </source>
</evidence>
<dbReference type="Proteomes" id="UP000271098">
    <property type="component" value="Unassembled WGS sequence"/>
</dbReference>
<evidence type="ECO:0000256" key="1">
    <source>
        <dbReference type="SAM" id="SignalP"/>
    </source>
</evidence>
<reference evidence="4" key="1">
    <citation type="submission" date="2016-06" db="UniProtKB">
        <authorList>
            <consortium name="WormBaseParasite"/>
        </authorList>
    </citation>
    <scope>IDENTIFICATION</scope>
</reference>
<organism evidence="4">
    <name type="scientific">Gongylonema pulchrum</name>
    <dbReference type="NCBI Taxonomy" id="637853"/>
    <lineage>
        <taxon>Eukaryota</taxon>
        <taxon>Metazoa</taxon>
        <taxon>Ecdysozoa</taxon>
        <taxon>Nematoda</taxon>
        <taxon>Chromadorea</taxon>
        <taxon>Rhabditida</taxon>
        <taxon>Spirurina</taxon>
        <taxon>Spiruromorpha</taxon>
        <taxon>Spiruroidea</taxon>
        <taxon>Gongylonematidae</taxon>
        <taxon>Gongylonema</taxon>
    </lineage>
</organism>
<feature type="chain" id="PRO_5043139250" evidence="1">
    <location>
        <begin position="22"/>
        <end position="72"/>
    </location>
</feature>
<evidence type="ECO:0000313" key="2">
    <source>
        <dbReference type="EMBL" id="VDN41595.1"/>
    </source>
</evidence>
<feature type="signal peptide" evidence="1">
    <location>
        <begin position="1"/>
        <end position="21"/>
    </location>
</feature>
<protein>
    <submittedName>
        <fullName evidence="4">Secreted protein</fullName>
    </submittedName>
</protein>
<dbReference type="EMBL" id="UYRT01098116">
    <property type="protein sequence ID" value="VDN41595.1"/>
    <property type="molecule type" value="Genomic_DNA"/>
</dbReference>
<sequence>MEYRTVLFVLSFMLKTGQTSSSSLTNVCIARTSSLIMSTCDGCIQAAGFPQQIGYFFFSPNNVVRNGSQADY</sequence>
<dbReference type="WBParaSite" id="GPUH_0002355901-mRNA-1">
    <property type="protein sequence ID" value="GPUH_0002355901-mRNA-1"/>
    <property type="gene ID" value="GPUH_0002355901"/>
</dbReference>
<proteinExistence type="predicted"/>
<accession>A0A183ERD8</accession>
<dbReference type="AlphaFoldDB" id="A0A183ERD8"/>
<gene>
    <name evidence="2" type="ORF">GPUH_LOCUS23528</name>
</gene>